<dbReference type="SUPFAM" id="SSF81301">
    <property type="entry name" value="Nucleotidyltransferase"/>
    <property type="match status" value="1"/>
</dbReference>
<evidence type="ECO:0000256" key="1">
    <source>
        <dbReference type="ARBA" id="ARBA00010574"/>
    </source>
</evidence>
<proteinExistence type="inferred from homology"/>
<dbReference type="GO" id="GO:0005737">
    <property type="term" value="C:cytoplasm"/>
    <property type="evidence" value="ECO:0007669"/>
    <property type="project" value="UniProtKB-SubCell"/>
</dbReference>
<comment type="caution">
    <text evidence="3">The sequence shown here is derived from an EMBL/GenBank/DDBJ whole genome shotgun (WGS) entry which is preliminary data.</text>
</comment>
<dbReference type="PANTHER" id="PTHR21043">
    <property type="entry name" value="IOJAP SUPERFAMILY ORTHOLOG"/>
    <property type="match status" value="1"/>
</dbReference>
<dbReference type="Proteomes" id="UP000886129">
    <property type="component" value="Unassembled WGS sequence"/>
</dbReference>
<comment type="similarity">
    <text evidence="1 2">Belongs to the Iojap/RsfS family.</text>
</comment>
<dbReference type="GO" id="GO:0017148">
    <property type="term" value="P:negative regulation of translation"/>
    <property type="evidence" value="ECO:0007669"/>
    <property type="project" value="UniProtKB-UniRule"/>
</dbReference>
<dbReference type="GO" id="GO:0043023">
    <property type="term" value="F:ribosomal large subunit binding"/>
    <property type="evidence" value="ECO:0007669"/>
    <property type="project" value="TreeGrafter"/>
</dbReference>
<dbReference type="Gene3D" id="3.30.460.10">
    <property type="entry name" value="Beta Polymerase, domain 2"/>
    <property type="match status" value="1"/>
</dbReference>
<dbReference type="EMBL" id="DRTH01000150">
    <property type="protein sequence ID" value="HHF08629.1"/>
    <property type="molecule type" value="Genomic_DNA"/>
</dbReference>
<accession>A0A7C5HWR5</accession>
<comment type="subcellular location">
    <subcellularLocation>
        <location evidence="2">Cytoplasm</location>
    </subcellularLocation>
</comment>
<dbReference type="AlphaFoldDB" id="A0A7C5HWR5"/>
<dbReference type="NCBIfam" id="TIGR00090">
    <property type="entry name" value="rsfS_iojap_ybeB"/>
    <property type="match status" value="1"/>
</dbReference>
<dbReference type="Pfam" id="PF02410">
    <property type="entry name" value="RsfS"/>
    <property type="match status" value="1"/>
</dbReference>
<gene>
    <name evidence="2 3" type="primary">rsfS</name>
    <name evidence="3" type="ORF">ENL26_02510</name>
</gene>
<protein>
    <recommendedName>
        <fullName evidence="2">Ribosomal silencing factor RsfS</fullName>
    </recommendedName>
</protein>
<organism evidence="3">
    <name type="scientific">Kosmotoga arenicorallina</name>
    <dbReference type="NCBI Taxonomy" id="688066"/>
    <lineage>
        <taxon>Bacteria</taxon>
        <taxon>Thermotogati</taxon>
        <taxon>Thermotogota</taxon>
        <taxon>Thermotogae</taxon>
        <taxon>Kosmotogales</taxon>
        <taxon>Kosmotogaceae</taxon>
        <taxon>Kosmotoga</taxon>
    </lineage>
</organism>
<dbReference type="GO" id="GO:0042256">
    <property type="term" value="P:cytosolic ribosome assembly"/>
    <property type="evidence" value="ECO:0007669"/>
    <property type="project" value="UniProtKB-UniRule"/>
</dbReference>
<keyword evidence="2" id="KW-0963">Cytoplasm</keyword>
<dbReference type="PANTHER" id="PTHR21043:SF0">
    <property type="entry name" value="MITOCHONDRIAL ASSEMBLY OF RIBOSOMAL LARGE SUBUNIT PROTEIN 1"/>
    <property type="match status" value="1"/>
</dbReference>
<dbReference type="InterPro" id="IPR004394">
    <property type="entry name" value="Iojap/RsfS/C7orf30"/>
</dbReference>
<reference evidence="3" key="1">
    <citation type="journal article" date="2020" name="mSystems">
        <title>Genome- and Community-Level Interaction Insights into Carbon Utilization and Element Cycling Functions of Hydrothermarchaeota in Hydrothermal Sediment.</title>
        <authorList>
            <person name="Zhou Z."/>
            <person name="Liu Y."/>
            <person name="Xu W."/>
            <person name="Pan J."/>
            <person name="Luo Z.H."/>
            <person name="Li M."/>
        </authorList>
    </citation>
    <scope>NUCLEOTIDE SEQUENCE [LARGE SCALE GENOMIC DNA]</scope>
    <source>
        <strain evidence="3">HyVt-80</strain>
    </source>
</reference>
<dbReference type="HAMAP" id="MF_01477">
    <property type="entry name" value="Iojap_RsfS"/>
    <property type="match status" value="1"/>
</dbReference>
<evidence type="ECO:0000313" key="3">
    <source>
        <dbReference type="EMBL" id="HHF08629.1"/>
    </source>
</evidence>
<comment type="subunit">
    <text evidence="2">Interacts with ribosomal protein uL14 (rplN).</text>
</comment>
<evidence type="ECO:0000256" key="2">
    <source>
        <dbReference type="HAMAP-Rule" id="MF_01477"/>
    </source>
</evidence>
<name>A0A7C5HWR5_9BACT</name>
<keyword evidence="2" id="KW-0810">Translation regulation</keyword>
<comment type="function">
    <text evidence="2">Functions as a ribosomal silencing factor. Interacts with ribosomal protein uL14 (rplN), blocking formation of intersubunit bridge B8. Prevents association of the 30S and 50S ribosomal subunits and the formation of functional ribosomes, thus repressing translation.</text>
</comment>
<dbReference type="GO" id="GO:0090071">
    <property type="term" value="P:negative regulation of ribosome biogenesis"/>
    <property type="evidence" value="ECO:0007669"/>
    <property type="project" value="UniProtKB-UniRule"/>
</dbReference>
<sequence>MENSIKEIARVLNNKDAKDIVILDVADVSNLTSYFIIATANSEPHMEALRDAVLEFLEKNNLPVIYYDKGRGYDWMVVDGGHFIVHLFSEKGRDFYSLEGLWLNAKRYSTEELLKG</sequence>
<dbReference type="InterPro" id="IPR043519">
    <property type="entry name" value="NT_sf"/>
</dbReference>
<keyword evidence="2" id="KW-0678">Repressor</keyword>